<reference evidence="1 2" key="1">
    <citation type="submission" date="2016-10" db="EMBL/GenBank/DDBJ databases">
        <authorList>
            <person name="de Groot N.N."/>
        </authorList>
    </citation>
    <scope>NUCLEOTIDE SEQUENCE [LARGE SCALE GENOMIC DNA]</scope>
    <source>
        <strain evidence="1 2">EP1-55-1</strain>
    </source>
</reference>
<dbReference type="AlphaFoldDB" id="A0A1I5V187"/>
<feature type="non-terminal residue" evidence="1">
    <location>
        <position position="164"/>
    </location>
</feature>
<accession>A0A1I5V187</accession>
<organism evidence="1 2">
    <name type="scientific">Hydrogenimonas thermophila</name>
    <dbReference type="NCBI Taxonomy" id="223786"/>
    <lineage>
        <taxon>Bacteria</taxon>
        <taxon>Pseudomonadati</taxon>
        <taxon>Campylobacterota</taxon>
        <taxon>Epsilonproteobacteria</taxon>
        <taxon>Campylobacterales</taxon>
        <taxon>Hydrogenimonadaceae</taxon>
        <taxon>Hydrogenimonas</taxon>
    </lineage>
</organism>
<proteinExistence type="predicted"/>
<dbReference type="EMBL" id="FOXB01000081">
    <property type="protein sequence ID" value="SFQ01255.1"/>
    <property type="molecule type" value="Genomic_DNA"/>
</dbReference>
<sequence length="164" mass="19161">MTVRDTLWKFLQDIVKRANSGYFYAVSMNYPAKKSEKWGFIDKKLTKKYLLDLNRNQRAYRRKKGEANYFGCRYGSAVFLQRTIGNDISGDDEKWQDITQKPLKIRISEHLELEVGYWSNFGDKCCVKLSKQCYQELKALAKLGHDQKDARIYKQLSDLPAVTA</sequence>
<dbReference type="Proteomes" id="UP000199227">
    <property type="component" value="Unassembled WGS sequence"/>
</dbReference>
<evidence type="ECO:0000313" key="1">
    <source>
        <dbReference type="EMBL" id="SFQ01255.1"/>
    </source>
</evidence>
<dbReference type="RefSeq" id="WP_143089755.1">
    <property type="nucleotide sequence ID" value="NZ_FOXB01000081.1"/>
</dbReference>
<gene>
    <name evidence="1" type="ORF">SAMN05216234_1811</name>
</gene>
<evidence type="ECO:0000313" key="2">
    <source>
        <dbReference type="Proteomes" id="UP000199227"/>
    </source>
</evidence>
<keyword evidence="2" id="KW-1185">Reference proteome</keyword>
<protein>
    <submittedName>
        <fullName evidence="1">Uncharacterized protein</fullName>
    </submittedName>
</protein>
<name>A0A1I5V187_9BACT</name>